<comment type="subunit">
    <text evidence="7">Component of the Mediator complex.</text>
</comment>
<protein>
    <recommendedName>
        <fullName evidence="7">Mediator of RNA polymerase II transcription subunit 31</fullName>
    </recommendedName>
</protein>
<dbReference type="InterPro" id="IPR038089">
    <property type="entry name" value="Med31_sf"/>
</dbReference>
<keyword evidence="5 7" id="KW-0804">Transcription</keyword>
<evidence type="ECO:0000256" key="5">
    <source>
        <dbReference type="ARBA" id="ARBA00023163"/>
    </source>
</evidence>
<dbReference type="EMBL" id="AZBU02000005">
    <property type="protein sequence ID" value="TKR78109.1"/>
    <property type="molecule type" value="Genomic_DNA"/>
</dbReference>
<evidence type="ECO:0000256" key="1">
    <source>
        <dbReference type="ARBA" id="ARBA00004123"/>
    </source>
</evidence>
<organism evidence="8 9">
    <name type="scientific">Steinernema carpocapsae</name>
    <name type="common">Entomopathogenic nematode</name>
    <dbReference type="NCBI Taxonomy" id="34508"/>
    <lineage>
        <taxon>Eukaryota</taxon>
        <taxon>Metazoa</taxon>
        <taxon>Ecdysozoa</taxon>
        <taxon>Nematoda</taxon>
        <taxon>Chromadorea</taxon>
        <taxon>Rhabditida</taxon>
        <taxon>Tylenchina</taxon>
        <taxon>Panagrolaimomorpha</taxon>
        <taxon>Strongyloidoidea</taxon>
        <taxon>Steinernematidae</taxon>
        <taxon>Steinernema</taxon>
    </lineage>
</organism>
<reference evidence="8 9" key="2">
    <citation type="journal article" date="2019" name="G3 (Bethesda)">
        <title>Hybrid Assembly of the Genome of the Entomopathogenic Nematode Steinernema carpocapsae Identifies the X-Chromosome.</title>
        <authorList>
            <person name="Serra L."/>
            <person name="Macchietto M."/>
            <person name="Macias-Munoz A."/>
            <person name="McGill C.J."/>
            <person name="Rodriguez I.M."/>
            <person name="Rodriguez B."/>
            <person name="Murad R."/>
            <person name="Mortazavi A."/>
        </authorList>
    </citation>
    <scope>NUCLEOTIDE SEQUENCE [LARGE SCALE GENOMIC DNA]</scope>
    <source>
        <strain evidence="8 9">ALL</strain>
    </source>
</reference>
<accession>A0A4U5N6A4</accession>
<reference evidence="8 9" key="1">
    <citation type="journal article" date="2015" name="Genome Biol.">
        <title>Comparative genomics of Steinernema reveals deeply conserved gene regulatory networks.</title>
        <authorList>
            <person name="Dillman A.R."/>
            <person name="Macchietto M."/>
            <person name="Porter C.F."/>
            <person name="Rogers A."/>
            <person name="Williams B."/>
            <person name="Antoshechkin I."/>
            <person name="Lee M.M."/>
            <person name="Goodwin Z."/>
            <person name="Lu X."/>
            <person name="Lewis E.E."/>
            <person name="Goodrich-Blair H."/>
            <person name="Stock S.P."/>
            <person name="Adams B.J."/>
            <person name="Sternberg P.W."/>
            <person name="Mortazavi A."/>
        </authorList>
    </citation>
    <scope>NUCLEOTIDE SEQUENCE [LARGE SCALE GENOMIC DNA]</scope>
    <source>
        <strain evidence="8 9">ALL</strain>
    </source>
</reference>
<keyword evidence="6 7" id="KW-0539">Nucleus</keyword>
<dbReference type="AlphaFoldDB" id="A0A4U5N6A4"/>
<keyword evidence="9" id="KW-1185">Reference proteome</keyword>
<dbReference type="STRING" id="34508.A0A4U5N6A4"/>
<dbReference type="InterPro" id="IPR008831">
    <property type="entry name" value="Mediator_Med31"/>
</dbReference>
<proteinExistence type="inferred from homology"/>
<comment type="subcellular location">
    <subcellularLocation>
        <location evidence="1 7">Nucleus</location>
    </subcellularLocation>
</comment>
<evidence type="ECO:0000256" key="7">
    <source>
        <dbReference type="RuleBase" id="RU364129"/>
    </source>
</evidence>
<name>A0A4U5N6A4_STECR</name>
<evidence type="ECO:0000256" key="2">
    <source>
        <dbReference type="ARBA" id="ARBA00006378"/>
    </source>
</evidence>
<evidence type="ECO:0000313" key="9">
    <source>
        <dbReference type="Proteomes" id="UP000298663"/>
    </source>
</evidence>
<evidence type="ECO:0000256" key="6">
    <source>
        <dbReference type="ARBA" id="ARBA00023242"/>
    </source>
</evidence>
<comment type="caution">
    <text evidence="8">The sequence shown here is derived from an EMBL/GenBank/DDBJ whole genome shotgun (WGS) entry which is preliminary data.</text>
</comment>
<sequence>MECGVVQHERFFADVLAVPDFEICRERISRTHLSSPPFPAMDSVQAMIQSGKQFQFNAPMQMNAPTLTLMETPDEAKRRFEIECEFVQALANPHYLNYLAQGGYFKDESFVNYLKYLLYWKRSEYIRSSSNSGVPRYHRVFGRCQVCRRPDHFDVAVFPKGPFEDGRRNVPARRLKRNRIGFGR</sequence>
<dbReference type="Proteomes" id="UP000298663">
    <property type="component" value="Unassembled WGS sequence"/>
</dbReference>
<dbReference type="Gene3D" id="1.10.10.1340">
    <property type="entry name" value="Mediator of RNA polymerase II, submodule Med31 (Soh1)"/>
    <property type="match status" value="1"/>
</dbReference>
<dbReference type="GO" id="GO:0016592">
    <property type="term" value="C:mediator complex"/>
    <property type="evidence" value="ECO:0007669"/>
    <property type="project" value="InterPro"/>
</dbReference>
<evidence type="ECO:0000256" key="4">
    <source>
        <dbReference type="ARBA" id="ARBA00023159"/>
    </source>
</evidence>
<comment type="function">
    <text evidence="7">Component of the Mediator complex, a coactivator involved in the regulated transcription of nearly all RNA polymerase II-dependent genes. Mediator functions as a bridge to convey information from gene-specific regulatory proteins to the basal RNA polymerase II transcription machinery. Mediator is recruited to promoters by direct interactions with regulatory proteins and serves as a scaffold for the assembly of a functional preinitiation complex with RNA polymerase II and the general transcription factors.</text>
</comment>
<comment type="similarity">
    <text evidence="2 7">Belongs to the Mediator complex subunit 31 family.</text>
</comment>
<evidence type="ECO:0000313" key="8">
    <source>
        <dbReference type="EMBL" id="TKR78109.1"/>
    </source>
</evidence>
<dbReference type="Pfam" id="PF05669">
    <property type="entry name" value="Med31"/>
    <property type="match status" value="1"/>
</dbReference>
<gene>
    <name evidence="8" type="ORF">L596_018969</name>
</gene>
<keyword evidence="4 7" id="KW-0010">Activator</keyword>
<dbReference type="GO" id="GO:0006355">
    <property type="term" value="P:regulation of DNA-templated transcription"/>
    <property type="evidence" value="ECO:0007669"/>
    <property type="project" value="InterPro"/>
</dbReference>
<dbReference type="GO" id="GO:0003712">
    <property type="term" value="F:transcription coregulator activity"/>
    <property type="evidence" value="ECO:0007669"/>
    <property type="project" value="InterPro"/>
</dbReference>
<evidence type="ECO:0000256" key="3">
    <source>
        <dbReference type="ARBA" id="ARBA00023015"/>
    </source>
</evidence>
<keyword evidence="3 7" id="KW-0805">Transcription regulation</keyword>
<dbReference type="PANTHER" id="PTHR13186">
    <property type="entry name" value="MEDIATOR OF RNA POLYMERASE II TRANSCRIPTION SUBUNIT 31"/>
    <property type="match status" value="1"/>
</dbReference>
<dbReference type="OrthoDB" id="10257739at2759"/>